<dbReference type="InterPro" id="IPR032675">
    <property type="entry name" value="LRR_dom_sf"/>
</dbReference>
<reference evidence="3 4" key="1">
    <citation type="submission" date="2018-04" db="EMBL/GenBank/DDBJ databases">
        <title>WGS assembly of Panicum hallii var. hallii HAL2.</title>
        <authorList>
            <person name="Lovell J."/>
            <person name="Jenkins J."/>
            <person name="Lowry D."/>
            <person name="Mamidi S."/>
            <person name="Sreedasyam A."/>
            <person name="Weng X."/>
            <person name="Barry K."/>
            <person name="Bonette J."/>
            <person name="Campitelli B."/>
            <person name="Daum C."/>
            <person name="Gordon S."/>
            <person name="Gould B."/>
            <person name="Lipzen A."/>
            <person name="MacQueen A."/>
            <person name="Palacio-Mejia J."/>
            <person name="Plott C."/>
            <person name="Shakirov E."/>
            <person name="Shu S."/>
            <person name="Yoshinaga Y."/>
            <person name="Zane M."/>
            <person name="Rokhsar D."/>
            <person name="Grimwood J."/>
            <person name="Schmutz J."/>
            <person name="Juenger T."/>
        </authorList>
    </citation>
    <scope>NUCLEOTIDE SEQUENCE [LARGE SCALE GENOMIC DNA]</scope>
    <source>
        <strain evidence="4">cv. HAL2</strain>
    </source>
</reference>
<dbReference type="PANTHER" id="PTHR38926">
    <property type="entry name" value="F-BOX DOMAIN CONTAINING PROTEIN, EXPRESSED"/>
    <property type="match status" value="1"/>
</dbReference>
<evidence type="ECO:0000259" key="2">
    <source>
        <dbReference type="Pfam" id="PF12937"/>
    </source>
</evidence>
<dbReference type="Pfam" id="PF12937">
    <property type="entry name" value="F-box-like"/>
    <property type="match status" value="1"/>
</dbReference>
<feature type="domain" description="F-box" evidence="2">
    <location>
        <begin position="16"/>
        <end position="57"/>
    </location>
</feature>
<keyword evidence="4" id="KW-1185">Reference proteome</keyword>
<dbReference type="SUPFAM" id="SSF52047">
    <property type="entry name" value="RNI-like"/>
    <property type="match status" value="1"/>
</dbReference>
<dbReference type="AlphaFoldDB" id="A0A2T7D4E5"/>
<gene>
    <name evidence="3" type="ORF">GQ55_6G060700</name>
</gene>
<organism evidence="3 4">
    <name type="scientific">Panicum hallii var. hallii</name>
    <dbReference type="NCBI Taxonomy" id="1504633"/>
    <lineage>
        <taxon>Eukaryota</taxon>
        <taxon>Viridiplantae</taxon>
        <taxon>Streptophyta</taxon>
        <taxon>Embryophyta</taxon>
        <taxon>Tracheophyta</taxon>
        <taxon>Spermatophyta</taxon>
        <taxon>Magnoliopsida</taxon>
        <taxon>Liliopsida</taxon>
        <taxon>Poales</taxon>
        <taxon>Poaceae</taxon>
        <taxon>PACMAD clade</taxon>
        <taxon>Panicoideae</taxon>
        <taxon>Panicodae</taxon>
        <taxon>Paniceae</taxon>
        <taxon>Panicinae</taxon>
        <taxon>Panicum</taxon>
        <taxon>Panicum sect. Panicum</taxon>
    </lineage>
</organism>
<dbReference type="EMBL" id="CM009754">
    <property type="protein sequence ID" value="PUZ50469.1"/>
    <property type="molecule type" value="Genomic_DNA"/>
</dbReference>
<dbReference type="SUPFAM" id="SSF81383">
    <property type="entry name" value="F-box domain"/>
    <property type="match status" value="1"/>
</dbReference>
<protein>
    <recommendedName>
        <fullName evidence="2">F-box domain-containing protein</fullName>
    </recommendedName>
</protein>
<feature type="region of interest" description="Disordered" evidence="1">
    <location>
        <begin position="56"/>
        <end position="85"/>
    </location>
</feature>
<dbReference type="InterPro" id="IPR001810">
    <property type="entry name" value="F-box_dom"/>
</dbReference>
<evidence type="ECO:0000313" key="4">
    <source>
        <dbReference type="Proteomes" id="UP000244336"/>
    </source>
</evidence>
<dbReference type="Gene3D" id="3.80.10.10">
    <property type="entry name" value="Ribonuclease Inhibitor"/>
    <property type="match status" value="1"/>
</dbReference>
<dbReference type="Gene3D" id="1.20.1280.50">
    <property type="match status" value="1"/>
</dbReference>
<evidence type="ECO:0000313" key="3">
    <source>
        <dbReference type="EMBL" id="PUZ50469.1"/>
    </source>
</evidence>
<evidence type="ECO:0000256" key="1">
    <source>
        <dbReference type="SAM" id="MobiDB-lite"/>
    </source>
</evidence>
<sequence>MEAVPARDWADGLGTDALLGILHRLDHVDVLTAADHVCRSWRRAAREEPALWRRITMRGREGSRAGSTAARGGARPSAGSTPATTASLSTSASMWVKENYVQGIATMHGLRTLQLFSNILTNTGLETILDNCPHLESLDIRHCFNVDMDETLLLKCARIKTLRLPDDPTDDYDLEVQSPIRTYVPREEYYMCYSDCCYNRYEDSEDSGDDSDFYGEPSRYESDLDKYEKMLPLSMRTFLR</sequence>
<accession>A0A2T7D4E5</accession>
<proteinExistence type="predicted"/>
<dbReference type="PANTHER" id="PTHR38926:SF79">
    <property type="entry name" value="OS08G0195800 PROTEIN"/>
    <property type="match status" value="1"/>
</dbReference>
<dbReference type="InterPro" id="IPR036047">
    <property type="entry name" value="F-box-like_dom_sf"/>
</dbReference>
<dbReference type="OrthoDB" id="2095648at2759"/>
<feature type="compositionally biased region" description="Low complexity" evidence="1">
    <location>
        <begin position="64"/>
        <end position="85"/>
    </location>
</feature>
<dbReference type="Gramene" id="PUZ50469">
    <property type="protein sequence ID" value="PUZ50469"/>
    <property type="gene ID" value="GQ55_6G060700"/>
</dbReference>
<name>A0A2T7D4E5_9POAL</name>
<dbReference type="Proteomes" id="UP000244336">
    <property type="component" value="Chromosome 6"/>
</dbReference>